<dbReference type="EMBL" id="BAMD01000083">
    <property type="protein sequence ID" value="GAF05371.1"/>
    <property type="molecule type" value="Genomic_DNA"/>
</dbReference>
<keyword evidence="2" id="KW-1185">Reference proteome</keyword>
<evidence type="ECO:0000313" key="2">
    <source>
        <dbReference type="Proteomes" id="UP000019402"/>
    </source>
</evidence>
<dbReference type="AlphaFoldDB" id="W7YLC9"/>
<gene>
    <name evidence="1" type="ORF">JCM21142_104103</name>
</gene>
<comment type="caution">
    <text evidence="1">The sequence shown here is derived from an EMBL/GenBank/DDBJ whole genome shotgun (WGS) entry which is preliminary data.</text>
</comment>
<reference evidence="1 2" key="1">
    <citation type="journal article" date="2014" name="Genome Announc.">
        <title>Draft Genome Sequence of Cytophaga fermentans JCM 21142T, a Facultative Anaerobe Isolated from Marine Mud.</title>
        <authorList>
            <person name="Starns D."/>
            <person name="Oshima K."/>
            <person name="Suda W."/>
            <person name="Iino T."/>
            <person name="Yuki M."/>
            <person name="Inoue J."/>
            <person name="Kitamura K."/>
            <person name="Iida T."/>
            <person name="Darby A."/>
            <person name="Hattori M."/>
            <person name="Ohkuma M."/>
        </authorList>
    </citation>
    <scope>NUCLEOTIDE SEQUENCE [LARGE SCALE GENOMIC DNA]</scope>
    <source>
        <strain evidence="1 2">JCM 21142</strain>
    </source>
</reference>
<organism evidence="1 2">
    <name type="scientific">Saccharicrinis fermentans DSM 9555 = JCM 21142</name>
    <dbReference type="NCBI Taxonomy" id="869213"/>
    <lineage>
        <taxon>Bacteria</taxon>
        <taxon>Pseudomonadati</taxon>
        <taxon>Bacteroidota</taxon>
        <taxon>Bacteroidia</taxon>
        <taxon>Marinilabiliales</taxon>
        <taxon>Marinilabiliaceae</taxon>
        <taxon>Saccharicrinis</taxon>
    </lineage>
</organism>
<name>W7YLC9_9BACT</name>
<dbReference type="OrthoDB" id="1117826at2"/>
<dbReference type="Proteomes" id="UP000019402">
    <property type="component" value="Unassembled WGS sequence"/>
</dbReference>
<dbReference type="STRING" id="869213.GCA_000517085_03969"/>
<proteinExistence type="predicted"/>
<protein>
    <submittedName>
        <fullName evidence="1">Uncharacterized protein</fullName>
    </submittedName>
</protein>
<sequence>MTYLEAAIILKKMVKKANLLLLEENMNDLHTKNKLLLRSNFGNEVDLEMDAFTNEFVTTTLKQYESEAFVITDFVSNQQKDQEIHYFLYKGYSKYFDKGLVYFQLVNKENLQPLGGLEFSNLEDNIFYLTEAPDYEESSCNAIETKENTAKKPSIAFLIGHMNEERLLFDIQRLIYDTANNVQKHKNRQFKFTLQIDKFGGQLSENFMHELNKIRTVLENNFAIEYPNTTFLFEIGH</sequence>
<evidence type="ECO:0000313" key="1">
    <source>
        <dbReference type="EMBL" id="GAF05371.1"/>
    </source>
</evidence>
<dbReference type="RefSeq" id="WP_027473282.1">
    <property type="nucleotide sequence ID" value="NZ_BAMD01000083.1"/>
</dbReference>
<accession>W7YLC9</accession>